<feature type="region of interest" description="Disordered" evidence="10">
    <location>
        <begin position="727"/>
        <end position="773"/>
    </location>
</feature>
<sequence length="773" mass="84010">MAISTMLGSISCCPSPKGYEMIKQHSGRFKHCVFTVKSSCVPVYSEGVNCGFKLHSFVGTDLVKRRVFLDTSRRFYFQGRWSESSGRRVVQTYDVASAVDVINDLGFDTLTFLMVTVIIVPAFRVLKASPILGFFFAGVVLNQFGLIRNLTDVKVLSEWGILFLLFEMGLELSLARLKALAKYAFGMGLTQVLLCTLAFTAFELPPNGAIGTRILEFLFHSRNDLVNIRSIDEAVVIGAALSLSSSAFVLQLLAEKGELPTRFGSATLGILLLQDIAVVPLLVVLPVLESQNLGGESIWPELAKESAKALGGLGILSLGGKFFLRRIFDVVAETRSSEAFVALCLLTVAGTSLLTQKLGFSDTLGAFLAGALLAETNFRTQIEADIRPFRGLLLGLFFVTTGTSIDMEVLFREWPNVLSLLGGLIVIKTLIITAIGPRVGLTLQESVRIGFLLSQGGEFAFVVFSLANRLGVLPNELNKLLIIVVVLSMALTPYLNQLGKRAADFLDEKLDPGDRIGEDVNFDVSESIVIIGFGQMGQVLANFLSTPLVSDSDLVGWPYIGFDLNPAVVKESRKQGFPILYGDGSRPSVLQSAGVSSPKAIMIMYKGKKRTTEAVQRLRLAFPGSPIYARAQDLPHLLELKKVGVTDAILENAETSLQLGSKLLTGFGVMSDDVSFLSKVFRDSMEIQAQEEITANENNAVNLKPMQMKASDINVESAAQVQLMKPMQMKASDSNADSAEILQERDGLSQPENDSYSVNIDNGFVGKADKAQE</sequence>
<gene>
    <name evidence="13" type="primary">LOC104707637</name>
</gene>
<evidence type="ECO:0000313" key="12">
    <source>
        <dbReference type="Proteomes" id="UP000694864"/>
    </source>
</evidence>
<dbReference type="InterPro" id="IPR003148">
    <property type="entry name" value="RCK_N"/>
</dbReference>
<keyword evidence="6" id="KW-0630">Potassium</keyword>
<name>A0ABM0T859_CAMSA</name>
<reference evidence="13" key="2">
    <citation type="submission" date="2025-08" db="UniProtKB">
        <authorList>
            <consortium name="RefSeq"/>
        </authorList>
    </citation>
    <scope>IDENTIFICATION</scope>
    <source>
        <tissue evidence="13">Leaf</tissue>
    </source>
</reference>
<keyword evidence="2" id="KW-0813">Transport</keyword>
<protein>
    <submittedName>
        <fullName evidence="13">K(+) efflux antiporter 3, chloroplastic</fullName>
    </submittedName>
</protein>
<keyword evidence="12" id="KW-1185">Reference proteome</keyword>
<dbReference type="Gene3D" id="3.40.50.720">
    <property type="entry name" value="NAD(P)-binding Rossmann-like Domain"/>
    <property type="match status" value="1"/>
</dbReference>
<evidence type="ECO:0000256" key="9">
    <source>
        <dbReference type="ARBA" id="ARBA00023136"/>
    </source>
</evidence>
<evidence type="ECO:0000256" key="7">
    <source>
        <dbReference type="ARBA" id="ARBA00022989"/>
    </source>
</evidence>
<evidence type="ECO:0000256" key="2">
    <source>
        <dbReference type="ARBA" id="ARBA00022448"/>
    </source>
</evidence>
<evidence type="ECO:0000256" key="3">
    <source>
        <dbReference type="ARBA" id="ARBA00022449"/>
    </source>
</evidence>
<dbReference type="Pfam" id="PF02254">
    <property type="entry name" value="TrkA_N"/>
    <property type="match status" value="1"/>
</dbReference>
<accession>A0ABM0T859</accession>
<evidence type="ECO:0000256" key="10">
    <source>
        <dbReference type="SAM" id="MobiDB-lite"/>
    </source>
</evidence>
<comment type="subcellular location">
    <subcellularLocation>
        <location evidence="1">Membrane</location>
        <topology evidence="1">Multi-pass membrane protein</topology>
    </subcellularLocation>
</comment>
<keyword evidence="5" id="KW-0812">Transmembrane</keyword>
<keyword evidence="9" id="KW-0472">Membrane</keyword>
<keyword evidence="3" id="KW-0050">Antiport</keyword>
<feature type="domain" description="RCK N-terminal" evidence="11">
    <location>
        <begin position="525"/>
        <end position="650"/>
    </location>
</feature>
<keyword evidence="8" id="KW-0406">Ion transport</keyword>
<dbReference type="PANTHER" id="PTHR46157:SF4">
    <property type="entry name" value="K(+) EFFLUX ANTIPORTER 3, CHLOROPLASTIC"/>
    <property type="match status" value="1"/>
</dbReference>
<keyword evidence="7" id="KW-1133">Transmembrane helix</keyword>
<dbReference type="InterPro" id="IPR036291">
    <property type="entry name" value="NAD(P)-bd_dom_sf"/>
</dbReference>
<organism evidence="12 13">
    <name type="scientific">Camelina sativa</name>
    <name type="common">False flax</name>
    <name type="synonym">Myagrum sativum</name>
    <dbReference type="NCBI Taxonomy" id="90675"/>
    <lineage>
        <taxon>Eukaryota</taxon>
        <taxon>Viridiplantae</taxon>
        <taxon>Streptophyta</taxon>
        <taxon>Embryophyta</taxon>
        <taxon>Tracheophyta</taxon>
        <taxon>Spermatophyta</taxon>
        <taxon>Magnoliopsida</taxon>
        <taxon>eudicotyledons</taxon>
        <taxon>Gunneridae</taxon>
        <taxon>Pentapetalae</taxon>
        <taxon>rosids</taxon>
        <taxon>malvids</taxon>
        <taxon>Brassicales</taxon>
        <taxon>Brassicaceae</taxon>
        <taxon>Camelineae</taxon>
        <taxon>Camelina</taxon>
    </lineage>
</organism>
<dbReference type="Gene3D" id="1.20.1530.20">
    <property type="match status" value="1"/>
</dbReference>
<reference evidence="12" key="1">
    <citation type="journal article" date="2014" name="Nat. Commun.">
        <title>The emerging biofuel crop Camelina sativa retains a highly undifferentiated hexaploid genome structure.</title>
        <authorList>
            <person name="Kagale S."/>
            <person name="Koh C."/>
            <person name="Nixon J."/>
            <person name="Bollina V."/>
            <person name="Clarke W.E."/>
            <person name="Tuteja R."/>
            <person name="Spillane C."/>
            <person name="Robinson S.J."/>
            <person name="Links M.G."/>
            <person name="Clarke C."/>
            <person name="Higgins E.E."/>
            <person name="Huebert T."/>
            <person name="Sharpe A.G."/>
            <person name="Parkin I.A."/>
        </authorList>
    </citation>
    <scope>NUCLEOTIDE SEQUENCE [LARGE SCALE GENOMIC DNA]</scope>
    <source>
        <strain evidence="12">cv. DH55</strain>
    </source>
</reference>
<dbReference type="InterPro" id="IPR006153">
    <property type="entry name" value="Cation/H_exchanger_TM"/>
</dbReference>
<evidence type="ECO:0000256" key="4">
    <source>
        <dbReference type="ARBA" id="ARBA00022538"/>
    </source>
</evidence>
<dbReference type="GeneID" id="104707637"/>
<dbReference type="Proteomes" id="UP000694864">
    <property type="component" value="Chromosome 8"/>
</dbReference>
<evidence type="ECO:0000256" key="6">
    <source>
        <dbReference type="ARBA" id="ARBA00022958"/>
    </source>
</evidence>
<dbReference type="PANTHER" id="PTHR46157">
    <property type="entry name" value="K(+) EFFLUX ANTIPORTER 3, CHLOROPLASTIC"/>
    <property type="match status" value="1"/>
</dbReference>
<dbReference type="RefSeq" id="XP_010422319.1">
    <property type="nucleotide sequence ID" value="XM_010424017.2"/>
</dbReference>
<proteinExistence type="predicted"/>
<keyword evidence="4" id="KW-0633">Potassium transport</keyword>
<evidence type="ECO:0000259" key="11">
    <source>
        <dbReference type="PROSITE" id="PS51201"/>
    </source>
</evidence>
<dbReference type="Pfam" id="PF00999">
    <property type="entry name" value="Na_H_Exchanger"/>
    <property type="match status" value="1"/>
</dbReference>
<dbReference type="SUPFAM" id="SSF51735">
    <property type="entry name" value="NAD(P)-binding Rossmann-fold domains"/>
    <property type="match status" value="1"/>
</dbReference>
<dbReference type="InterPro" id="IPR038770">
    <property type="entry name" value="Na+/solute_symporter_sf"/>
</dbReference>
<evidence type="ECO:0000313" key="13">
    <source>
        <dbReference type="RefSeq" id="XP_010422319.1"/>
    </source>
</evidence>
<evidence type="ECO:0000256" key="5">
    <source>
        <dbReference type="ARBA" id="ARBA00022692"/>
    </source>
</evidence>
<evidence type="ECO:0000256" key="8">
    <source>
        <dbReference type="ARBA" id="ARBA00023065"/>
    </source>
</evidence>
<evidence type="ECO:0000256" key="1">
    <source>
        <dbReference type="ARBA" id="ARBA00004141"/>
    </source>
</evidence>
<feature type="compositionally biased region" description="Polar residues" evidence="10">
    <location>
        <begin position="750"/>
        <end position="760"/>
    </location>
</feature>
<dbReference type="PROSITE" id="PS51201">
    <property type="entry name" value="RCK_N"/>
    <property type="match status" value="1"/>
</dbReference>